<evidence type="ECO:0000313" key="2">
    <source>
        <dbReference type="EMBL" id="QDT60518.1"/>
    </source>
</evidence>
<name>A0A517SWL1_9BACT</name>
<keyword evidence="1" id="KW-0812">Transmembrane</keyword>
<reference evidence="2 3" key="1">
    <citation type="submission" date="2019-02" db="EMBL/GenBank/DDBJ databases">
        <title>Deep-cultivation of Planctomycetes and their phenomic and genomic characterization uncovers novel biology.</title>
        <authorList>
            <person name="Wiegand S."/>
            <person name="Jogler M."/>
            <person name="Boedeker C."/>
            <person name="Pinto D."/>
            <person name="Vollmers J."/>
            <person name="Rivas-Marin E."/>
            <person name="Kohn T."/>
            <person name="Peeters S.H."/>
            <person name="Heuer A."/>
            <person name="Rast P."/>
            <person name="Oberbeckmann S."/>
            <person name="Bunk B."/>
            <person name="Jeske O."/>
            <person name="Meyerdierks A."/>
            <person name="Storesund J.E."/>
            <person name="Kallscheuer N."/>
            <person name="Luecker S."/>
            <person name="Lage O.M."/>
            <person name="Pohl T."/>
            <person name="Merkel B.J."/>
            <person name="Hornburger P."/>
            <person name="Mueller R.-W."/>
            <person name="Bruemmer F."/>
            <person name="Labrenz M."/>
            <person name="Spormann A.M."/>
            <person name="Op den Camp H."/>
            <person name="Overmann J."/>
            <person name="Amann R."/>
            <person name="Jetten M.S.M."/>
            <person name="Mascher T."/>
            <person name="Medema M.H."/>
            <person name="Devos D.P."/>
            <person name="Kaster A.-K."/>
            <person name="Ovreas L."/>
            <person name="Rohde M."/>
            <person name="Galperin M.Y."/>
            <person name="Jogler C."/>
        </authorList>
    </citation>
    <scope>NUCLEOTIDE SEQUENCE [LARGE SCALE GENOMIC DNA]</scope>
    <source>
        <strain evidence="2 3">SV_7m_r</strain>
    </source>
</reference>
<evidence type="ECO:0000256" key="1">
    <source>
        <dbReference type="SAM" id="Phobius"/>
    </source>
</evidence>
<keyword evidence="3" id="KW-1185">Reference proteome</keyword>
<feature type="transmembrane region" description="Helical" evidence="1">
    <location>
        <begin position="55"/>
        <end position="72"/>
    </location>
</feature>
<sequence>MKMDDSVVDKSISDSPETDSLLQRMGEIRDDLDEGVQDIVEQAREMRDWRTYLKSHPWIFVGAAVAVGYIIVPRGPNRVDSISKVQPQSSKSARVLGFVGMMVLREVVSYVGRQASQSFKEHGDRSQISQTSQDIKP</sequence>
<accession>A0A517SWL1</accession>
<evidence type="ECO:0000313" key="3">
    <source>
        <dbReference type="Proteomes" id="UP000315003"/>
    </source>
</evidence>
<gene>
    <name evidence="2" type="ORF">SV7mr_30410</name>
</gene>
<keyword evidence="1" id="KW-1133">Transmembrane helix</keyword>
<organism evidence="2 3">
    <name type="scientific">Stieleria bergensis</name>
    <dbReference type="NCBI Taxonomy" id="2528025"/>
    <lineage>
        <taxon>Bacteria</taxon>
        <taxon>Pseudomonadati</taxon>
        <taxon>Planctomycetota</taxon>
        <taxon>Planctomycetia</taxon>
        <taxon>Pirellulales</taxon>
        <taxon>Pirellulaceae</taxon>
        <taxon>Stieleria</taxon>
    </lineage>
</organism>
<dbReference type="Proteomes" id="UP000315003">
    <property type="component" value="Chromosome"/>
</dbReference>
<dbReference type="EMBL" id="CP036272">
    <property type="protein sequence ID" value="QDT60518.1"/>
    <property type="molecule type" value="Genomic_DNA"/>
</dbReference>
<dbReference type="AlphaFoldDB" id="A0A517SWL1"/>
<evidence type="ECO:0008006" key="4">
    <source>
        <dbReference type="Google" id="ProtNLM"/>
    </source>
</evidence>
<protein>
    <recommendedName>
        <fullName evidence="4">DUF3618 domain-containing protein</fullName>
    </recommendedName>
</protein>
<proteinExistence type="predicted"/>
<keyword evidence="1" id="KW-0472">Membrane</keyword>